<dbReference type="InterPro" id="IPR000994">
    <property type="entry name" value="Pept_M24"/>
</dbReference>
<dbReference type="Gene3D" id="3.90.230.10">
    <property type="entry name" value="Creatinase/methionine aminopeptidase superfamily"/>
    <property type="match status" value="2"/>
</dbReference>
<feature type="chain" id="PRO_5012746334" evidence="1">
    <location>
        <begin position="20"/>
        <end position="616"/>
    </location>
</feature>
<evidence type="ECO:0000256" key="1">
    <source>
        <dbReference type="SAM" id="SignalP"/>
    </source>
</evidence>
<feature type="domain" description="Peptidase M24" evidence="2">
    <location>
        <begin position="204"/>
        <end position="318"/>
    </location>
</feature>
<dbReference type="PANTHER" id="PTHR43330:SF7">
    <property type="entry name" value="METHIONINE AMINOPEPTIDASE 1"/>
    <property type="match status" value="1"/>
</dbReference>
<sequence>MSIFILLIFIFGGIHLCKKRYMNNNYNFIERKKKNVKKFNYIRKKKRVYNYNFLTIKKSYEKNIKCFGEGFSNTVHNNIKKNTHDYSEDRLPSYHRYIDNFKTRKIIHPSIRITELDKKFMKCKGNYNKLFSHLNKTDLFENFSYVGRQKKGILSPTYYLPKFIEKPNYHRTGTPVYVNYDNNNEERNKYEYKNVKDDKDIEIISNNCKFARKLMDDVSYILCEGITTNDIDIYILNKCINNGFYPSPLNYHHYPKSTCISLNEILCHGIPDNNVLFENDIVKVDISVYKDGFHADMCESFLIEKISKEEKKRRKKNYDFIYLNDKLRTKYTKYIFKYHFDLTKNKVVKKGKSVTVRKIRYNAPNSKRQEDDYHFDYDDNTNAVHLNNISQNMFFNNFNDYDDELENFHKQYDDKVIYNPEKNQIYNNIQKFIYNKSEKEEKRRHRHFDFFERTNLNINDFKKIMYDKNLELIKTAYECTMVAISVCKHGVPFKAIAEAMHDYIQKKNKNNKNYSIAPNLCGHNIGKNFHEEPFIIHTLNDDDRKMCENLVFTIEPIITEKESNYITWPDNWTISNSKYHFSAQFEHTILIKKNNAEILTKKNEKSPKFIWERTNL</sequence>
<reference evidence="3 4" key="1">
    <citation type="submission" date="2015-04" db="EMBL/GenBank/DDBJ databases">
        <authorList>
            <consortium name="Pathogen Informatics"/>
        </authorList>
    </citation>
    <scope>NUCLEOTIDE SEQUENCE [LARGE SCALE GENOMIC DNA]</scope>
    <source>
        <strain evidence="3 4">SGS1</strain>
    </source>
</reference>
<organism evidence="3 4">
    <name type="scientific">Plasmodium relictum</name>
    <dbReference type="NCBI Taxonomy" id="85471"/>
    <lineage>
        <taxon>Eukaryota</taxon>
        <taxon>Sar</taxon>
        <taxon>Alveolata</taxon>
        <taxon>Apicomplexa</taxon>
        <taxon>Aconoidasida</taxon>
        <taxon>Haemosporida</taxon>
        <taxon>Plasmodiidae</taxon>
        <taxon>Plasmodium</taxon>
        <taxon>Plasmodium (Haemamoeba)</taxon>
    </lineage>
</organism>
<dbReference type="GO" id="GO:0070006">
    <property type="term" value="F:metalloaminopeptidase activity"/>
    <property type="evidence" value="ECO:0007669"/>
    <property type="project" value="TreeGrafter"/>
</dbReference>
<dbReference type="KEGG" id="prel:PRELSG_0113700"/>
<dbReference type="RefSeq" id="XP_028531497.1">
    <property type="nucleotide sequence ID" value="XM_028679389.1"/>
</dbReference>
<keyword evidence="4" id="KW-1185">Reference proteome</keyword>
<keyword evidence="3" id="KW-0378">Hydrolase</keyword>
<keyword evidence="3" id="KW-0031">Aminopeptidase</keyword>
<dbReference type="VEuPathDB" id="PlasmoDB:PRELSG_0113700"/>
<dbReference type="EC" id="3.4.11.18" evidence="3"/>
<proteinExistence type="predicted"/>
<dbReference type="SUPFAM" id="SSF55920">
    <property type="entry name" value="Creatinase/aminopeptidase"/>
    <property type="match status" value="2"/>
</dbReference>
<dbReference type="GO" id="GO:0004239">
    <property type="term" value="F:initiator methionyl aminopeptidase activity"/>
    <property type="evidence" value="ECO:0007669"/>
    <property type="project" value="UniProtKB-EC"/>
</dbReference>
<keyword evidence="3" id="KW-0645">Protease</keyword>
<dbReference type="AlphaFoldDB" id="A0A1J1H0J3"/>
<dbReference type="InterPro" id="IPR001714">
    <property type="entry name" value="Pept_M24_MAP"/>
</dbReference>
<dbReference type="Proteomes" id="UP000220158">
    <property type="component" value="Chromosome 1"/>
</dbReference>
<accession>A0A1J1H0J3</accession>
<name>A0A1J1H0J3_PLARL</name>
<dbReference type="Pfam" id="PF00557">
    <property type="entry name" value="Peptidase_M24"/>
    <property type="match status" value="2"/>
</dbReference>
<dbReference type="GeneID" id="39734387"/>
<dbReference type="PRINTS" id="PR00599">
    <property type="entry name" value="MAPEPTIDASE"/>
</dbReference>
<evidence type="ECO:0000313" key="4">
    <source>
        <dbReference type="Proteomes" id="UP000220158"/>
    </source>
</evidence>
<gene>
    <name evidence="3" type="primary">METAP1c</name>
    <name evidence="3" type="ORF">PRELSG_0113700</name>
</gene>
<dbReference type="OrthoDB" id="3209743at2759"/>
<dbReference type="InterPro" id="IPR036005">
    <property type="entry name" value="Creatinase/aminopeptidase-like"/>
</dbReference>
<feature type="domain" description="Peptidase M24" evidence="2">
    <location>
        <begin position="470"/>
        <end position="592"/>
    </location>
</feature>
<dbReference type="PANTHER" id="PTHR43330">
    <property type="entry name" value="METHIONINE AMINOPEPTIDASE"/>
    <property type="match status" value="1"/>
</dbReference>
<keyword evidence="1" id="KW-0732">Signal</keyword>
<evidence type="ECO:0000259" key="2">
    <source>
        <dbReference type="Pfam" id="PF00557"/>
    </source>
</evidence>
<protein>
    <submittedName>
        <fullName evidence="3">Methionine aminopeptidase 1c, putative</fullName>
        <ecNumber evidence="3">3.4.11.18</ecNumber>
    </submittedName>
</protein>
<evidence type="ECO:0000313" key="3">
    <source>
        <dbReference type="EMBL" id="CRG98487.1"/>
    </source>
</evidence>
<dbReference type="GO" id="GO:0005829">
    <property type="term" value="C:cytosol"/>
    <property type="evidence" value="ECO:0007669"/>
    <property type="project" value="TreeGrafter"/>
</dbReference>
<feature type="signal peptide" evidence="1">
    <location>
        <begin position="1"/>
        <end position="19"/>
    </location>
</feature>
<dbReference type="EMBL" id="LN835296">
    <property type="protein sequence ID" value="CRG98487.1"/>
    <property type="molecule type" value="Genomic_DNA"/>
</dbReference>